<feature type="domain" description="HTH cro/C1-type" evidence="1">
    <location>
        <begin position="17"/>
        <end position="71"/>
    </location>
</feature>
<sequence>MSKLSNEDDNLVMGRRLMAIRVASGLTQSDFADKLGLSLRAYANYERGEREMPTALFKSLVDTFRIDPLWQLSGPGEDPVQFGERVLDMDLMEGVIRLIEEWLVKHRRTLKPDKKARVIRLGYEHCVAKGEIDTTHLREMLSVAA</sequence>
<dbReference type="Pfam" id="PF01381">
    <property type="entry name" value="HTH_3"/>
    <property type="match status" value="1"/>
</dbReference>
<accession>A0A1H9AAA0</accession>
<dbReference type="Gene3D" id="1.10.260.40">
    <property type="entry name" value="lambda repressor-like DNA-binding domains"/>
    <property type="match status" value="1"/>
</dbReference>
<dbReference type="PROSITE" id="PS50943">
    <property type="entry name" value="HTH_CROC1"/>
    <property type="match status" value="1"/>
</dbReference>
<dbReference type="InterPro" id="IPR001387">
    <property type="entry name" value="Cro/C1-type_HTH"/>
</dbReference>
<dbReference type="CDD" id="cd00093">
    <property type="entry name" value="HTH_XRE"/>
    <property type="match status" value="1"/>
</dbReference>
<dbReference type="OrthoDB" id="9812239at2"/>
<organism evidence="2 3">
    <name type="scientific">Solimonas aquatica</name>
    <dbReference type="NCBI Taxonomy" id="489703"/>
    <lineage>
        <taxon>Bacteria</taxon>
        <taxon>Pseudomonadati</taxon>
        <taxon>Pseudomonadota</taxon>
        <taxon>Gammaproteobacteria</taxon>
        <taxon>Nevskiales</taxon>
        <taxon>Nevskiaceae</taxon>
        <taxon>Solimonas</taxon>
    </lineage>
</organism>
<dbReference type="STRING" id="489703.SAMN04488038_101310"/>
<evidence type="ECO:0000259" key="1">
    <source>
        <dbReference type="PROSITE" id="PS50943"/>
    </source>
</evidence>
<dbReference type="SUPFAM" id="SSF47413">
    <property type="entry name" value="lambda repressor-like DNA-binding domains"/>
    <property type="match status" value="1"/>
</dbReference>
<evidence type="ECO:0000313" key="3">
    <source>
        <dbReference type="Proteomes" id="UP000199233"/>
    </source>
</evidence>
<dbReference type="RefSeq" id="WP_143068802.1">
    <property type="nucleotide sequence ID" value="NZ_FOFS01000001.1"/>
</dbReference>
<gene>
    <name evidence="2" type="ORF">SAMN04488038_101310</name>
</gene>
<dbReference type="EMBL" id="FOFS01000001">
    <property type="protein sequence ID" value="SEP72908.1"/>
    <property type="molecule type" value="Genomic_DNA"/>
</dbReference>
<protein>
    <submittedName>
        <fullName evidence="2">Transcriptional regulator, contains XRE-family HTH domain</fullName>
    </submittedName>
</protein>
<dbReference type="Proteomes" id="UP000199233">
    <property type="component" value="Unassembled WGS sequence"/>
</dbReference>
<dbReference type="AlphaFoldDB" id="A0A1H9AAA0"/>
<proteinExistence type="predicted"/>
<reference evidence="2 3" key="1">
    <citation type="submission" date="2016-10" db="EMBL/GenBank/DDBJ databases">
        <authorList>
            <person name="de Groot N.N."/>
        </authorList>
    </citation>
    <scope>NUCLEOTIDE SEQUENCE [LARGE SCALE GENOMIC DNA]</scope>
    <source>
        <strain evidence="2 3">DSM 25927</strain>
    </source>
</reference>
<dbReference type="InterPro" id="IPR010982">
    <property type="entry name" value="Lambda_DNA-bd_dom_sf"/>
</dbReference>
<dbReference type="SMART" id="SM00530">
    <property type="entry name" value="HTH_XRE"/>
    <property type="match status" value="1"/>
</dbReference>
<dbReference type="GO" id="GO:0003677">
    <property type="term" value="F:DNA binding"/>
    <property type="evidence" value="ECO:0007669"/>
    <property type="project" value="InterPro"/>
</dbReference>
<name>A0A1H9AAA0_9GAMM</name>
<evidence type="ECO:0000313" key="2">
    <source>
        <dbReference type="EMBL" id="SEP72908.1"/>
    </source>
</evidence>
<keyword evidence="3" id="KW-1185">Reference proteome</keyword>